<dbReference type="STRING" id="983506.L8X5V6"/>
<dbReference type="Proteomes" id="UP000011668">
    <property type="component" value="Unassembled WGS sequence"/>
</dbReference>
<evidence type="ECO:0000313" key="4">
    <source>
        <dbReference type="Proteomes" id="UP000011668"/>
    </source>
</evidence>
<sequence length="650" mass="73415">MRREVKAHAYKGEGQEAVPLSSAARTTNNIDGGSSASDHTRDNRPSQSKQPPHSRPQLDTRRIHLQFLSITFDMNKATQISFNHFPNEVIVRILQSCNFRTIIRYSTADRRAYHLVKNSVILQLRIELEMNRLEIIEYSSDVTISSILEDVIRYRDAWGEMKFGPAIELPMPKDRILLWELREGSFISAYSTTRDPKLADAIQVVQLDVQQLPKPIKFGLNFHEFTLDLSQELVVLAVVDLPRKDQVRLLFRSSKTSLSHPLAKNPIVLVMLEFMLQSKEASSITLEIMGDILVAKFADIKSLTYEVLIWSWRTATLLNRISSRNGVCDLGFLDKQTLILYHAAASDGSALSCVSLLVYRDFLKPVVNEPIGSETHVIASNYQCLDYSFCFEFPTIDRTMSVLASALALRSDPIPGRLMHKTKHTKLASTHVGTIGLIFPLSYDTHIEPQDVTYRIFVNTSGLSDLMDSSLGPKVFEWAEWGEPITRWFSDDNQQADWINWVSGSRYLRSSPGQRFGSLTLSVIEFCPFASKRHSEPHPNQINPPNTPLKGRNASIEQRWVRALREWWVSPDRSYLDEQVLVDVVGSETPSIVEIGFTSPVVSRLGWRSVTMAKPVASKIWMIQGGHIVGKDVSISSLCCLPQSLNDISV</sequence>
<evidence type="ECO:0000259" key="2">
    <source>
        <dbReference type="PROSITE" id="PS50181"/>
    </source>
</evidence>
<proteinExistence type="predicted"/>
<dbReference type="InterPro" id="IPR001810">
    <property type="entry name" value="F-box_dom"/>
</dbReference>
<gene>
    <name evidence="3" type="ORF">AG1IA_01562</name>
</gene>
<reference evidence="3 4" key="1">
    <citation type="journal article" date="2013" name="Nat. Commun.">
        <title>The evolution and pathogenic mechanisms of the rice sheath blight pathogen.</title>
        <authorList>
            <person name="Zheng A."/>
            <person name="Lin R."/>
            <person name="Xu L."/>
            <person name="Qin P."/>
            <person name="Tang C."/>
            <person name="Ai P."/>
            <person name="Zhang D."/>
            <person name="Liu Y."/>
            <person name="Sun Z."/>
            <person name="Feng H."/>
            <person name="Wang Y."/>
            <person name="Chen Y."/>
            <person name="Liang X."/>
            <person name="Fu R."/>
            <person name="Li Q."/>
            <person name="Zhang J."/>
            <person name="Yu X."/>
            <person name="Xie Z."/>
            <person name="Ding L."/>
            <person name="Guan P."/>
            <person name="Tang J."/>
            <person name="Liang Y."/>
            <person name="Wang S."/>
            <person name="Deng Q."/>
            <person name="Li S."/>
            <person name="Zhu J."/>
            <person name="Wang L."/>
            <person name="Liu H."/>
            <person name="Li P."/>
        </authorList>
    </citation>
    <scope>NUCLEOTIDE SEQUENCE [LARGE SCALE GENOMIC DNA]</scope>
    <source>
        <strain evidence="4">AG-1 IA</strain>
    </source>
</reference>
<feature type="compositionally biased region" description="Polar residues" evidence="1">
    <location>
        <begin position="23"/>
        <end position="37"/>
    </location>
</feature>
<feature type="region of interest" description="Disordered" evidence="1">
    <location>
        <begin position="1"/>
        <end position="58"/>
    </location>
</feature>
<dbReference type="EMBL" id="AFRT01000325">
    <property type="protein sequence ID" value="ELU44408.1"/>
    <property type="molecule type" value="Genomic_DNA"/>
</dbReference>
<dbReference type="HOGENOM" id="CLU_007279_2_0_1"/>
<name>L8X5V6_THACA</name>
<dbReference type="AlphaFoldDB" id="L8X5V6"/>
<organism evidence="3 4">
    <name type="scientific">Thanatephorus cucumeris (strain AG1-IA)</name>
    <name type="common">Rice sheath blight fungus</name>
    <name type="synonym">Rhizoctonia solani</name>
    <dbReference type="NCBI Taxonomy" id="983506"/>
    <lineage>
        <taxon>Eukaryota</taxon>
        <taxon>Fungi</taxon>
        <taxon>Dikarya</taxon>
        <taxon>Basidiomycota</taxon>
        <taxon>Agaricomycotina</taxon>
        <taxon>Agaricomycetes</taxon>
        <taxon>Cantharellales</taxon>
        <taxon>Ceratobasidiaceae</taxon>
        <taxon>Rhizoctonia</taxon>
        <taxon>Rhizoctonia solani AG-1</taxon>
    </lineage>
</organism>
<accession>L8X5V6</accession>
<protein>
    <recommendedName>
        <fullName evidence="2">F-box domain-containing protein</fullName>
    </recommendedName>
</protein>
<feature type="compositionally biased region" description="Basic and acidic residues" evidence="1">
    <location>
        <begin position="1"/>
        <end position="14"/>
    </location>
</feature>
<comment type="caution">
    <text evidence="3">The sequence shown here is derived from an EMBL/GenBank/DDBJ whole genome shotgun (WGS) entry which is preliminary data.</text>
</comment>
<evidence type="ECO:0000256" key="1">
    <source>
        <dbReference type="SAM" id="MobiDB-lite"/>
    </source>
</evidence>
<dbReference type="PROSITE" id="PS50181">
    <property type="entry name" value="FBOX"/>
    <property type="match status" value="1"/>
</dbReference>
<keyword evidence="4" id="KW-1185">Reference proteome</keyword>
<feature type="domain" description="F-box" evidence="2">
    <location>
        <begin position="79"/>
        <end position="125"/>
    </location>
</feature>
<dbReference type="OrthoDB" id="2745718at2759"/>
<evidence type="ECO:0000313" key="3">
    <source>
        <dbReference type="EMBL" id="ELU44408.1"/>
    </source>
</evidence>